<organism evidence="1 2">
    <name type="scientific">Stutzerimonas stutzeri (strain A1501)</name>
    <name type="common">Pseudomonas stutzeri</name>
    <dbReference type="NCBI Taxonomy" id="379731"/>
    <lineage>
        <taxon>Bacteria</taxon>
        <taxon>Pseudomonadati</taxon>
        <taxon>Pseudomonadota</taxon>
        <taxon>Gammaproteobacteria</taxon>
        <taxon>Pseudomonadales</taxon>
        <taxon>Pseudomonadaceae</taxon>
        <taxon>Stutzerimonas</taxon>
    </lineage>
</organism>
<accession>A4VQG7</accession>
<dbReference type="AlphaFoldDB" id="A4VQG7"/>
<dbReference type="HOGENOM" id="CLU_1685111_0_0_6"/>
<dbReference type="EMBL" id="CP000304">
    <property type="protein sequence ID" value="ABP81218.1"/>
    <property type="molecule type" value="Genomic_DNA"/>
</dbReference>
<dbReference type="KEGG" id="psa:PST_3590"/>
<protein>
    <submittedName>
        <fullName evidence="1">Uncharacterized protein</fullName>
    </submittedName>
</protein>
<evidence type="ECO:0000313" key="2">
    <source>
        <dbReference type="Proteomes" id="UP000000233"/>
    </source>
</evidence>
<gene>
    <name evidence="1" type="ordered locus">PST_3590</name>
</gene>
<name>A4VQG7_STUS1</name>
<sequence length="156" mass="16401">MACRLVCWPGGSGSGLQFLVAHGTEALSLPRRRQRAQLGHALRLAGRTHHPELGVVVHANQVRLVVARAVVPAAEALLAVAALVADMAGESLEAVAAEDVPVQEPVTLALPVAHGVEAALQLGDLRLVKEDALRQAGAVQLHRGHQIDLSLGRLCR</sequence>
<dbReference type="Proteomes" id="UP000000233">
    <property type="component" value="Chromosome"/>
</dbReference>
<reference evidence="1 2" key="1">
    <citation type="journal article" date="2008" name="Proc. Natl. Acad. Sci. U.S.A.">
        <title>Nitrogen fixation island and rhizosphere competence traits in the genome of root-associated Pseudomonas stutzeri A1501.</title>
        <authorList>
            <person name="Yan Y."/>
            <person name="Yang J."/>
            <person name="Dou Y."/>
            <person name="Chen M."/>
            <person name="Ping S."/>
            <person name="Peng J."/>
            <person name="Lu W."/>
            <person name="Zhang W."/>
            <person name="Yao Z."/>
            <person name="Li H."/>
            <person name="Liu W."/>
            <person name="He S."/>
            <person name="Geng L."/>
            <person name="Zhang X."/>
            <person name="Yang F."/>
            <person name="Yu H."/>
            <person name="Zhan Y."/>
            <person name="Li D."/>
            <person name="Lin Z."/>
            <person name="Wang Y."/>
            <person name="Elmerich C."/>
            <person name="Lin M."/>
            <person name="Jin Q."/>
        </authorList>
    </citation>
    <scope>NUCLEOTIDE SEQUENCE [LARGE SCALE GENOMIC DNA]</scope>
    <source>
        <strain evidence="1 2">A1501</strain>
    </source>
</reference>
<keyword evidence="2" id="KW-1185">Reference proteome</keyword>
<evidence type="ECO:0000313" key="1">
    <source>
        <dbReference type="EMBL" id="ABP81218.1"/>
    </source>
</evidence>
<proteinExistence type="predicted"/>